<feature type="transmembrane region" description="Helical" evidence="1">
    <location>
        <begin position="58"/>
        <end position="79"/>
    </location>
</feature>
<name>A0ABR8MZI8_9BACL</name>
<keyword evidence="1" id="KW-1133">Transmembrane helix</keyword>
<keyword evidence="4" id="KW-1185">Reference proteome</keyword>
<reference evidence="3 4" key="1">
    <citation type="submission" date="2020-09" db="EMBL/GenBank/DDBJ databases">
        <title>Paenibacillus sp. strain PR3 16S rRNA gene Genome sequencing and assembly.</title>
        <authorList>
            <person name="Kim J."/>
        </authorList>
    </citation>
    <scope>NUCLEOTIDE SEQUENCE [LARGE SCALE GENOMIC DNA]</scope>
    <source>
        <strain evidence="3 4">PR3</strain>
    </source>
</reference>
<proteinExistence type="predicted"/>
<protein>
    <recommendedName>
        <fullName evidence="2">DUF5808 domain-containing protein</fullName>
    </recommendedName>
</protein>
<feature type="transmembrane region" description="Helical" evidence="1">
    <location>
        <begin position="6"/>
        <end position="23"/>
    </location>
</feature>
<feature type="transmembrane region" description="Helical" evidence="1">
    <location>
        <begin position="140"/>
        <end position="158"/>
    </location>
</feature>
<feature type="transmembrane region" description="Helical" evidence="1">
    <location>
        <begin position="326"/>
        <end position="347"/>
    </location>
</feature>
<dbReference type="InterPro" id="IPR043831">
    <property type="entry name" value="DUF5808"/>
</dbReference>
<keyword evidence="1" id="KW-0812">Transmembrane</keyword>
<accession>A0ABR8MZI8</accession>
<evidence type="ECO:0000313" key="3">
    <source>
        <dbReference type="EMBL" id="MBD3921365.1"/>
    </source>
</evidence>
<keyword evidence="1" id="KW-0472">Membrane</keyword>
<feature type="transmembrane region" description="Helical" evidence="1">
    <location>
        <begin position="243"/>
        <end position="265"/>
    </location>
</feature>
<gene>
    <name evidence="3" type="ORF">H8B09_21530</name>
</gene>
<sequence length="462" mass="53316">MYTAILLGTIILCYIVMLAVYWPQARYAKGMLFAITLPEHVMDDSNIQSIQLRFKKRFVQVSLWMTLLLIPFIVSYNWIAYQTLYYFAWLTAFFIVMAVPFRRAFRETLALKREKEWFVGKKRVITTDLRAAYLKNKHMAPAWLFAIPFALSIGLMLWGMRMDASMLSVTLSGLFITALLWFISIQARRVKSKVYSANSEVNVSLNQANRRSLSYLWLTVAVIENVHFLVLAMLVHADDSASFGVWLTMSILLAAIPILWIWQVYRTISERERELLALDDKPIYTDDDEYWANGFTYHNPMDRSVMVEKRVGIGMTINTGTTAGKIMMWGMFGLIFAVIAGACFIVVRAEFTAPSLVVTAEHRVKIDYPMYSYSFNADDIKQMTLIERVPSGMKTEGEATNKYARGHFSLKELGKTRLYIFKNNPPYIQIKLADGYIIYNDKDPMVTERLYEEIRQQLPASE</sequence>
<dbReference type="Proteomes" id="UP000609346">
    <property type="component" value="Unassembled WGS sequence"/>
</dbReference>
<evidence type="ECO:0000259" key="2">
    <source>
        <dbReference type="Pfam" id="PF19124"/>
    </source>
</evidence>
<comment type="caution">
    <text evidence="3">The sequence shown here is derived from an EMBL/GenBank/DDBJ whole genome shotgun (WGS) entry which is preliminary data.</text>
</comment>
<dbReference type="EMBL" id="JACXZA010000005">
    <property type="protein sequence ID" value="MBD3921365.1"/>
    <property type="molecule type" value="Genomic_DNA"/>
</dbReference>
<feature type="domain" description="DUF5808" evidence="2">
    <location>
        <begin position="302"/>
        <end position="325"/>
    </location>
</feature>
<dbReference type="Pfam" id="PF19124">
    <property type="entry name" value="DUF5808"/>
    <property type="match status" value="1"/>
</dbReference>
<feature type="transmembrane region" description="Helical" evidence="1">
    <location>
        <begin position="215"/>
        <end position="237"/>
    </location>
</feature>
<feature type="transmembrane region" description="Helical" evidence="1">
    <location>
        <begin position="164"/>
        <end position="183"/>
    </location>
</feature>
<feature type="transmembrane region" description="Helical" evidence="1">
    <location>
        <begin position="85"/>
        <end position="105"/>
    </location>
</feature>
<evidence type="ECO:0000256" key="1">
    <source>
        <dbReference type="SAM" id="Phobius"/>
    </source>
</evidence>
<organism evidence="3 4">
    <name type="scientific">Paenibacillus terricola</name>
    <dbReference type="NCBI Taxonomy" id="2763503"/>
    <lineage>
        <taxon>Bacteria</taxon>
        <taxon>Bacillati</taxon>
        <taxon>Bacillota</taxon>
        <taxon>Bacilli</taxon>
        <taxon>Bacillales</taxon>
        <taxon>Paenibacillaceae</taxon>
        <taxon>Paenibacillus</taxon>
    </lineage>
</organism>
<evidence type="ECO:0000313" key="4">
    <source>
        <dbReference type="Proteomes" id="UP000609346"/>
    </source>
</evidence>